<gene>
    <name evidence="2" type="ORF">C0Z19_00325</name>
</gene>
<dbReference type="Proteomes" id="UP000235347">
    <property type="component" value="Unassembled WGS sequence"/>
</dbReference>
<organism evidence="2 3">
    <name type="scientific">Trinickia soli</name>
    <dbReference type="NCBI Taxonomy" id="380675"/>
    <lineage>
        <taxon>Bacteria</taxon>
        <taxon>Pseudomonadati</taxon>
        <taxon>Pseudomonadota</taxon>
        <taxon>Betaproteobacteria</taxon>
        <taxon>Burkholderiales</taxon>
        <taxon>Burkholderiaceae</taxon>
        <taxon>Trinickia</taxon>
    </lineage>
</organism>
<dbReference type="Pfam" id="PF09935">
    <property type="entry name" value="DUF2167"/>
    <property type="match status" value="1"/>
</dbReference>
<name>A0A2N7WFT6_9BURK</name>
<accession>A0A2N7WFT6</accession>
<keyword evidence="3" id="KW-1185">Reference proteome</keyword>
<keyword evidence="1" id="KW-0732">Signal</keyword>
<dbReference type="RefSeq" id="WP_102607811.1">
    <property type="nucleotide sequence ID" value="NZ_CADIKD010000005.1"/>
</dbReference>
<feature type="signal peptide" evidence="1">
    <location>
        <begin position="1"/>
        <end position="28"/>
    </location>
</feature>
<evidence type="ECO:0000313" key="3">
    <source>
        <dbReference type="Proteomes" id="UP000235347"/>
    </source>
</evidence>
<evidence type="ECO:0000313" key="2">
    <source>
        <dbReference type="EMBL" id="PMS28221.1"/>
    </source>
</evidence>
<comment type="caution">
    <text evidence="2">The sequence shown here is derived from an EMBL/GenBank/DDBJ whole genome shotgun (WGS) entry which is preliminary data.</text>
</comment>
<dbReference type="EMBL" id="PNYB01000001">
    <property type="protein sequence ID" value="PMS28221.1"/>
    <property type="molecule type" value="Genomic_DNA"/>
</dbReference>
<feature type="chain" id="PRO_5014989720" description="DUF2167 domain-containing protein" evidence="1">
    <location>
        <begin position="29"/>
        <end position="339"/>
    </location>
</feature>
<dbReference type="InterPro" id="IPR018682">
    <property type="entry name" value="DUF2167_membr"/>
</dbReference>
<proteinExistence type="predicted"/>
<evidence type="ECO:0000256" key="1">
    <source>
        <dbReference type="SAM" id="SignalP"/>
    </source>
</evidence>
<protein>
    <recommendedName>
        <fullName evidence="4">DUF2167 domain-containing protein</fullName>
    </recommendedName>
</protein>
<reference evidence="2 3" key="1">
    <citation type="submission" date="2018-01" db="EMBL/GenBank/DDBJ databases">
        <title>Whole genome analyses suggest that Burkholderia sensu lato contains two further novel genera in the rhizoxinica-symbiotica group Mycetohabitans gen. nov., and Trinickia gen. nov.: implications for the evolution of diazotrophy and nodulation in the Burkholderiaceae.</title>
        <authorList>
            <person name="Estrada-de los Santos P."/>
            <person name="Palmer M."/>
            <person name="Chavez-Ramirez B."/>
            <person name="Beukes C."/>
            <person name="Steenkamp E.T."/>
            <person name="Hirsch A.M."/>
            <person name="Manyaka P."/>
            <person name="Maluk M."/>
            <person name="Lafos M."/>
            <person name="Crook M."/>
            <person name="Gross E."/>
            <person name="Simon M.F."/>
            <person name="Bueno dos Reis Junior F."/>
            <person name="Poole P.S."/>
            <person name="Venter S.N."/>
            <person name="James E.K."/>
        </authorList>
    </citation>
    <scope>NUCLEOTIDE SEQUENCE [LARGE SCALE GENOMIC DNA]</scope>
    <source>
        <strain evidence="2 3">GP25-8</strain>
    </source>
</reference>
<sequence>MATFVIPRKSAVPAVSFALLLAALPSHASPASAHRIVRHDVAASRAAAAGPASAPRDADIPSELWHDPRWVQGPAAVQLGQVASFAVPAGFRALPPSQHAGNGASDPAADSVSDEDEPITALVAPNDGSWSMGLQIDRVGYIDTSSVHLDPADLASTMDFRGAPSVFDASARSQISNMKVVTWVREPRWDAGQRRLDWIDKETVVGTGAISDTTYLNAVKLGRRDAVSMQLELDGDDSKNRAIALTKTFDELVGRLSFRPGQAYADYRDGDATATLALTDYITGPKTDQEKADEARIANSLGFDWTGFFERILPLAGVAFAGLGARRWRQTRRNGGSAG</sequence>
<dbReference type="AlphaFoldDB" id="A0A2N7WFT6"/>
<evidence type="ECO:0008006" key="4">
    <source>
        <dbReference type="Google" id="ProtNLM"/>
    </source>
</evidence>